<keyword evidence="2" id="KW-1185">Reference proteome</keyword>
<dbReference type="PANTHER" id="PTHR38111">
    <property type="entry name" value="ZN(2)-C6 FUNGAL-TYPE DOMAIN-CONTAINING PROTEIN-RELATED"/>
    <property type="match status" value="1"/>
</dbReference>
<dbReference type="InterPro" id="IPR053178">
    <property type="entry name" value="Osmoadaptation_assoc"/>
</dbReference>
<name>A0A8E2EL27_9PEZI</name>
<dbReference type="Pfam" id="PF11951">
    <property type="entry name" value="Fungal_trans_2"/>
    <property type="match status" value="1"/>
</dbReference>
<protein>
    <submittedName>
        <fullName evidence="1">Uncharacterized protein</fullName>
    </submittedName>
</protein>
<gene>
    <name evidence="1" type="ORF">K432DRAFT_448397</name>
</gene>
<accession>A0A8E2EL27</accession>
<dbReference type="EMBL" id="KV744814">
    <property type="protein sequence ID" value="OCK85755.1"/>
    <property type="molecule type" value="Genomic_DNA"/>
</dbReference>
<sequence>MANTFEFINHSPATDPFGDKANRTRIRRQAMRAAGIARKKRGNYGKHNLLQYPIFINSLPYFPNWDSYSKHTLTKSSWITSIPASPSSNGFELVRIKYGVDILSLSGLTAIHVGRAAACMLSSHQSLLVGLLQCKQWSYFSYVPSRYGHSPCLDDAIHCVAAKLQQMLLPSCQFSTSAVLSLYGKALGSLQAALDHPTLRLEADVLCATEILAMFEFLSFSGGHTWKHHMSGAARLIELRGPQSYATDFEKSLFMAFIGLIFTESLLNNSSCFLEQPSWQRILPSMITTSDSPFSDRSPIVLSFWSRVMASASYFKDVTDLIYSQFSPSQPSPSQSELISRGLCRRESFFQWRQEFNALVKGIPYSRCPHAQKQYTKLSQVLGVYLSCLALLSRLIGAVSSSLRSELEDESQALAMEVARMEKEASSKSPMAGFFLAQKMTIARSITDTADMWKDSLGIGCGNEEPGVGEAVIERWKFERWCTAMARTIPEARYAEFV</sequence>
<dbReference type="OrthoDB" id="5126878at2759"/>
<reference evidence="1 2" key="1">
    <citation type="journal article" date="2016" name="Nat. Commun.">
        <title>Ectomycorrhizal ecology is imprinted in the genome of the dominant symbiotic fungus Cenococcum geophilum.</title>
        <authorList>
            <consortium name="DOE Joint Genome Institute"/>
            <person name="Peter M."/>
            <person name="Kohler A."/>
            <person name="Ohm R.A."/>
            <person name="Kuo A."/>
            <person name="Krutzmann J."/>
            <person name="Morin E."/>
            <person name="Arend M."/>
            <person name="Barry K.W."/>
            <person name="Binder M."/>
            <person name="Choi C."/>
            <person name="Clum A."/>
            <person name="Copeland A."/>
            <person name="Grisel N."/>
            <person name="Haridas S."/>
            <person name="Kipfer T."/>
            <person name="LaButti K."/>
            <person name="Lindquist E."/>
            <person name="Lipzen A."/>
            <person name="Maire R."/>
            <person name="Meier B."/>
            <person name="Mihaltcheva S."/>
            <person name="Molinier V."/>
            <person name="Murat C."/>
            <person name="Poggeler S."/>
            <person name="Quandt C.A."/>
            <person name="Sperisen C."/>
            <person name="Tritt A."/>
            <person name="Tisserant E."/>
            <person name="Crous P.W."/>
            <person name="Henrissat B."/>
            <person name="Nehls U."/>
            <person name="Egli S."/>
            <person name="Spatafora J.W."/>
            <person name="Grigoriev I.V."/>
            <person name="Martin F.M."/>
        </authorList>
    </citation>
    <scope>NUCLEOTIDE SEQUENCE [LARGE SCALE GENOMIC DNA]</scope>
    <source>
        <strain evidence="1 2">CBS 459.81</strain>
    </source>
</reference>
<proteinExistence type="predicted"/>
<evidence type="ECO:0000313" key="1">
    <source>
        <dbReference type="EMBL" id="OCK85755.1"/>
    </source>
</evidence>
<dbReference type="InterPro" id="IPR021858">
    <property type="entry name" value="Fun_TF"/>
</dbReference>
<evidence type="ECO:0000313" key="2">
    <source>
        <dbReference type="Proteomes" id="UP000250266"/>
    </source>
</evidence>
<dbReference type="PANTHER" id="PTHR38111:SF6">
    <property type="entry name" value="FINGER DOMAIN PROTEIN, PUTATIVE (AFU_ORTHOLOGUE AFUA_8G01940)-RELATED"/>
    <property type="match status" value="1"/>
</dbReference>
<dbReference type="AlphaFoldDB" id="A0A8E2EL27"/>
<dbReference type="Proteomes" id="UP000250266">
    <property type="component" value="Unassembled WGS sequence"/>
</dbReference>
<organism evidence="1 2">
    <name type="scientific">Lepidopterella palustris CBS 459.81</name>
    <dbReference type="NCBI Taxonomy" id="1314670"/>
    <lineage>
        <taxon>Eukaryota</taxon>
        <taxon>Fungi</taxon>
        <taxon>Dikarya</taxon>
        <taxon>Ascomycota</taxon>
        <taxon>Pezizomycotina</taxon>
        <taxon>Dothideomycetes</taxon>
        <taxon>Pleosporomycetidae</taxon>
        <taxon>Mytilinidiales</taxon>
        <taxon>Argynnaceae</taxon>
        <taxon>Lepidopterella</taxon>
    </lineage>
</organism>